<dbReference type="AlphaFoldDB" id="A0A8K0G0R2"/>
<keyword evidence="2" id="KW-0472">Membrane</keyword>
<keyword evidence="2" id="KW-1133">Transmembrane helix</keyword>
<evidence type="ECO:0000313" key="4">
    <source>
        <dbReference type="Proteomes" id="UP000801492"/>
    </source>
</evidence>
<sequence length="404" mass="46294">MEVRQSNSNAVIGQRTIIVKELIQHPSSDTAYISRQIITEESYAPAGVPGQCILLKKTNIESGIYLNTNIALVTNEAVYVNAVVNYNNLKRDCDNLTDETPMEVDLNSSREELINTIRNIEEHNLRQRRNEMPNLGNIETSSMLVPIEKPSISAFARHLLILISLIAILGVYMTMGGGHALRVQKKLQIENLKSDLKESLHHQDEALNVIMKNIDRMEYWKEGIKVLPFIGTTGVGKTFTVNIIKKHFVSRFVHEVTNIRDQQKVIDKLQGCFCNLIIVDNLKASDLSSFLGFIENLPKSYDILIIPIFNIHDTTDGVTYHVSEEDFKLIREKFDASNLYYDLVIYDALDYLTIEKWLRKQLYKKDIDECRHDMLVQSILNHDNVKYKGFKGLNLKLLSRLNNN</sequence>
<organism evidence="3 4">
    <name type="scientific">Ignelater luminosus</name>
    <name type="common">Cucubano</name>
    <name type="synonym">Pyrophorus luminosus</name>
    <dbReference type="NCBI Taxonomy" id="2038154"/>
    <lineage>
        <taxon>Eukaryota</taxon>
        <taxon>Metazoa</taxon>
        <taxon>Ecdysozoa</taxon>
        <taxon>Arthropoda</taxon>
        <taxon>Hexapoda</taxon>
        <taxon>Insecta</taxon>
        <taxon>Pterygota</taxon>
        <taxon>Neoptera</taxon>
        <taxon>Endopterygota</taxon>
        <taxon>Coleoptera</taxon>
        <taxon>Polyphaga</taxon>
        <taxon>Elateriformia</taxon>
        <taxon>Elateroidea</taxon>
        <taxon>Elateridae</taxon>
        <taxon>Agrypninae</taxon>
        <taxon>Pyrophorini</taxon>
        <taxon>Ignelater</taxon>
    </lineage>
</organism>
<dbReference type="OrthoDB" id="8191652at2759"/>
<protein>
    <submittedName>
        <fullName evidence="3">Uncharacterized protein</fullName>
    </submittedName>
</protein>
<evidence type="ECO:0000256" key="2">
    <source>
        <dbReference type="SAM" id="Phobius"/>
    </source>
</evidence>
<evidence type="ECO:0000256" key="1">
    <source>
        <dbReference type="SAM" id="Coils"/>
    </source>
</evidence>
<feature type="coiled-coil region" evidence="1">
    <location>
        <begin position="79"/>
        <end position="130"/>
    </location>
</feature>
<keyword evidence="1" id="KW-0175">Coiled coil</keyword>
<keyword evidence="2" id="KW-0812">Transmembrane</keyword>
<dbReference type="EMBL" id="VTPC01090252">
    <property type="protein sequence ID" value="KAF2883962.1"/>
    <property type="molecule type" value="Genomic_DNA"/>
</dbReference>
<evidence type="ECO:0000313" key="3">
    <source>
        <dbReference type="EMBL" id="KAF2883962.1"/>
    </source>
</evidence>
<name>A0A8K0G0R2_IGNLU</name>
<comment type="caution">
    <text evidence="3">The sequence shown here is derived from an EMBL/GenBank/DDBJ whole genome shotgun (WGS) entry which is preliminary data.</text>
</comment>
<gene>
    <name evidence="3" type="ORF">ILUMI_22220</name>
</gene>
<dbReference type="Proteomes" id="UP000801492">
    <property type="component" value="Unassembled WGS sequence"/>
</dbReference>
<proteinExistence type="predicted"/>
<feature type="transmembrane region" description="Helical" evidence="2">
    <location>
        <begin position="159"/>
        <end position="181"/>
    </location>
</feature>
<dbReference type="InterPro" id="IPR027417">
    <property type="entry name" value="P-loop_NTPase"/>
</dbReference>
<dbReference type="SUPFAM" id="SSF52540">
    <property type="entry name" value="P-loop containing nucleoside triphosphate hydrolases"/>
    <property type="match status" value="1"/>
</dbReference>
<reference evidence="3" key="1">
    <citation type="submission" date="2019-08" db="EMBL/GenBank/DDBJ databases">
        <title>The genome of the North American firefly Photinus pyralis.</title>
        <authorList>
            <consortium name="Photinus pyralis genome working group"/>
            <person name="Fallon T.R."/>
            <person name="Sander Lower S.E."/>
            <person name="Weng J.-K."/>
        </authorList>
    </citation>
    <scope>NUCLEOTIDE SEQUENCE</scope>
    <source>
        <strain evidence="3">TRF0915ILg1</strain>
        <tissue evidence="3">Whole body</tissue>
    </source>
</reference>
<keyword evidence="4" id="KW-1185">Reference proteome</keyword>
<accession>A0A8K0G0R2</accession>
<dbReference type="Gene3D" id="3.40.50.300">
    <property type="entry name" value="P-loop containing nucleotide triphosphate hydrolases"/>
    <property type="match status" value="1"/>
</dbReference>